<dbReference type="Proteomes" id="UP000309340">
    <property type="component" value="Unassembled WGS sequence"/>
</dbReference>
<dbReference type="GO" id="GO:0003676">
    <property type="term" value="F:nucleic acid binding"/>
    <property type="evidence" value="ECO:0007669"/>
    <property type="project" value="InterPro"/>
</dbReference>
<dbReference type="GO" id="GO:0008270">
    <property type="term" value="F:zinc ion binding"/>
    <property type="evidence" value="ECO:0007669"/>
    <property type="project" value="UniProtKB-KW"/>
</dbReference>
<feature type="compositionally biased region" description="Basic and acidic residues" evidence="2">
    <location>
        <begin position="267"/>
        <end position="286"/>
    </location>
</feature>
<evidence type="ECO:0000259" key="3">
    <source>
        <dbReference type="PROSITE" id="PS50158"/>
    </source>
</evidence>
<evidence type="ECO:0000256" key="1">
    <source>
        <dbReference type="PROSITE-ProRule" id="PRU00047"/>
    </source>
</evidence>
<evidence type="ECO:0000313" key="4">
    <source>
        <dbReference type="EMBL" id="TKA81611.1"/>
    </source>
</evidence>
<feature type="compositionally biased region" description="Polar residues" evidence="2">
    <location>
        <begin position="45"/>
        <end position="60"/>
    </location>
</feature>
<dbReference type="OrthoDB" id="427960at2759"/>
<dbReference type="EMBL" id="NAJQ01000048">
    <property type="protein sequence ID" value="TKA81611.1"/>
    <property type="molecule type" value="Genomic_DNA"/>
</dbReference>
<feature type="compositionally biased region" description="Basic and acidic residues" evidence="2">
    <location>
        <begin position="72"/>
        <end position="90"/>
    </location>
</feature>
<feature type="domain" description="CCHC-type" evidence="3">
    <location>
        <begin position="258"/>
        <end position="273"/>
    </location>
</feature>
<dbReference type="SMART" id="SM00343">
    <property type="entry name" value="ZnF_C2HC"/>
    <property type="match status" value="1"/>
</dbReference>
<feature type="region of interest" description="Disordered" evidence="2">
    <location>
        <begin position="1"/>
        <end position="286"/>
    </location>
</feature>
<dbReference type="InterPro" id="IPR036875">
    <property type="entry name" value="Znf_CCHC_sf"/>
</dbReference>
<evidence type="ECO:0000256" key="2">
    <source>
        <dbReference type="SAM" id="MobiDB-lite"/>
    </source>
</evidence>
<sequence>MAQPGKQPKAMSSRLLTMKFMQRASASPSSAPSTPSEPPSKKQRMSNGSYSSASPSTPRTDAQAVQEALASAERKRSEALEREAADRGETKWYLSVKQPQTPAHESPVRIVSAGYSTLDSTGTARERSSDEGETEPARPSIAGRRSFGNFRQTVKKQRNPDASSSASESDASRSGDEDENEDESDDPTGAKAFIAQSRKEASEKVRAERKAKKHTDQAEALRLADERRHKQVNLNNMTSISNPRSGGKDRGGAQHMICHQCGQKGHLKNECPQRARPNTDRRNRER</sequence>
<dbReference type="STRING" id="329884.A0A4U0XY55"/>
<dbReference type="Pfam" id="PF10175">
    <property type="entry name" value="MPP6"/>
    <property type="match status" value="1"/>
</dbReference>
<name>A0A4U0XY55_9PEZI</name>
<keyword evidence="1" id="KW-0862">Zinc</keyword>
<keyword evidence="5" id="KW-1185">Reference proteome</keyword>
<proteinExistence type="predicted"/>
<dbReference type="InterPro" id="IPR001878">
    <property type="entry name" value="Znf_CCHC"/>
</dbReference>
<evidence type="ECO:0000313" key="5">
    <source>
        <dbReference type="Proteomes" id="UP000309340"/>
    </source>
</evidence>
<feature type="compositionally biased region" description="Acidic residues" evidence="2">
    <location>
        <begin position="176"/>
        <end position="186"/>
    </location>
</feature>
<feature type="compositionally biased region" description="Basic and acidic residues" evidence="2">
    <location>
        <begin position="197"/>
        <end position="228"/>
    </location>
</feature>
<protein>
    <recommendedName>
        <fullName evidence="3">CCHC-type domain-containing protein</fullName>
    </recommendedName>
</protein>
<accession>A0A4U0XY55</accession>
<dbReference type="SUPFAM" id="SSF57756">
    <property type="entry name" value="Retrovirus zinc finger-like domains"/>
    <property type="match status" value="1"/>
</dbReference>
<comment type="caution">
    <text evidence="4">The sequence shown here is derived from an EMBL/GenBank/DDBJ whole genome shotgun (WGS) entry which is preliminary data.</text>
</comment>
<keyword evidence="1" id="KW-0863">Zinc-finger</keyword>
<organism evidence="4 5">
    <name type="scientific">Friedmanniomyces simplex</name>
    <dbReference type="NCBI Taxonomy" id="329884"/>
    <lineage>
        <taxon>Eukaryota</taxon>
        <taxon>Fungi</taxon>
        <taxon>Dikarya</taxon>
        <taxon>Ascomycota</taxon>
        <taxon>Pezizomycotina</taxon>
        <taxon>Dothideomycetes</taxon>
        <taxon>Dothideomycetidae</taxon>
        <taxon>Mycosphaerellales</taxon>
        <taxon>Teratosphaeriaceae</taxon>
        <taxon>Friedmanniomyces</taxon>
    </lineage>
</organism>
<feature type="compositionally biased region" description="Polar residues" evidence="2">
    <location>
        <begin position="114"/>
        <end position="123"/>
    </location>
</feature>
<gene>
    <name evidence="4" type="ORF">B0A55_03554</name>
</gene>
<keyword evidence="1" id="KW-0479">Metal-binding</keyword>
<dbReference type="AlphaFoldDB" id="A0A4U0XY55"/>
<dbReference type="Gene3D" id="4.10.60.10">
    <property type="entry name" value="Zinc finger, CCHC-type"/>
    <property type="match status" value="1"/>
</dbReference>
<feature type="compositionally biased region" description="Low complexity" evidence="2">
    <location>
        <begin position="24"/>
        <end position="34"/>
    </location>
</feature>
<dbReference type="Pfam" id="PF00098">
    <property type="entry name" value="zf-CCHC"/>
    <property type="match status" value="1"/>
</dbReference>
<feature type="compositionally biased region" description="Polar residues" evidence="2">
    <location>
        <begin position="232"/>
        <end position="244"/>
    </location>
</feature>
<reference evidence="4 5" key="1">
    <citation type="submission" date="2017-03" db="EMBL/GenBank/DDBJ databases">
        <title>Genomes of endolithic fungi from Antarctica.</title>
        <authorList>
            <person name="Coleine C."/>
            <person name="Masonjones S."/>
            <person name="Stajich J.E."/>
        </authorList>
    </citation>
    <scope>NUCLEOTIDE SEQUENCE [LARGE SCALE GENOMIC DNA]</scope>
    <source>
        <strain evidence="4 5">CCFEE 5184</strain>
    </source>
</reference>
<dbReference type="PROSITE" id="PS50158">
    <property type="entry name" value="ZF_CCHC"/>
    <property type="match status" value="1"/>
</dbReference>